<evidence type="ECO:0000313" key="7">
    <source>
        <dbReference type="Proteomes" id="UP000271974"/>
    </source>
</evidence>
<dbReference type="OrthoDB" id="262535at2759"/>
<feature type="transmembrane region" description="Helical" evidence="5">
    <location>
        <begin position="65"/>
        <end position="85"/>
    </location>
</feature>
<comment type="subcellular location">
    <subcellularLocation>
        <location evidence="1">Membrane</location>
        <topology evidence="1">Multi-pass membrane protein</topology>
    </subcellularLocation>
</comment>
<feature type="transmembrane region" description="Helical" evidence="5">
    <location>
        <begin position="31"/>
        <end position="53"/>
    </location>
</feature>
<organism evidence="6 7">
    <name type="scientific">Elysia chlorotica</name>
    <name type="common">Eastern emerald elysia</name>
    <name type="synonym">Sea slug</name>
    <dbReference type="NCBI Taxonomy" id="188477"/>
    <lineage>
        <taxon>Eukaryota</taxon>
        <taxon>Metazoa</taxon>
        <taxon>Spiralia</taxon>
        <taxon>Lophotrochozoa</taxon>
        <taxon>Mollusca</taxon>
        <taxon>Gastropoda</taxon>
        <taxon>Heterobranchia</taxon>
        <taxon>Euthyneura</taxon>
        <taxon>Panpulmonata</taxon>
        <taxon>Sacoglossa</taxon>
        <taxon>Placobranchoidea</taxon>
        <taxon>Plakobranchidae</taxon>
        <taxon>Elysia</taxon>
    </lineage>
</organism>
<comment type="caution">
    <text evidence="6">The sequence shown here is derived from an EMBL/GenBank/DDBJ whole genome shotgun (WGS) entry which is preliminary data.</text>
</comment>
<keyword evidence="7" id="KW-1185">Reference proteome</keyword>
<keyword evidence="2 5" id="KW-0812">Transmembrane</keyword>
<evidence type="ECO:0000256" key="1">
    <source>
        <dbReference type="ARBA" id="ARBA00004141"/>
    </source>
</evidence>
<keyword evidence="3 5" id="KW-1133">Transmembrane helix</keyword>
<dbReference type="AlphaFoldDB" id="A0A433UDG8"/>
<feature type="transmembrane region" description="Helical" evidence="5">
    <location>
        <begin position="127"/>
        <end position="152"/>
    </location>
</feature>
<sequence length="158" mass="17692">MADGQAQAGTTTLIPRRGRTQVVRSSLPYQILLFLNGWYFAFFFVCEILLFVFKGETLPYASNVLAAEVILLFLLAAVEALRLFFGRRGNLTEQILGVLVCVILSVASVFGVLFVLLWQTYVLRVEVILAAIQLFFIGMEIIFGIISIITFANNDIYL</sequence>
<dbReference type="PANTHER" id="PTHR13531">
    <property type="entry name" value="GEO07735P1-RELATED-RELATED"/>
    <property type="match status" value="1"/>
</dbReference>
<dbReference type="InterPro" id="IPR019184">
    <property type="entry name" value="Uncharacterised_TM-17"/>
</dbReference>
<evidence type="ECO:0000256" key="3">
    <source>
        <dbReference type="ARBA" id="ARBA00022989"/>
    </source>
</evidence>
<accession>A0A433UDG8</accession>
<dbReference type="STRING" id="188477.A0A433UDG8"/>
<proteinExistence type="predicted"/>
<evidence type="ECO:0000256" key="2">
    <source>
        <dbReference type="ARBA" id="ARBA00022692"/>
    </source>
</evidence>
<protein>
    <recommendedName>
        <fullName evidence="8">Transmembrane protein 216</fullName>
    </recommendedName>
</protein>
<dbReference type="PANTHER" id="PTHR13531:SF0">
    <property type="entry name" value="GEO07735P1-RELATED"/>
    <property type="match status" value="1"/>
</dbReference>
<dbReference type="Proteomes" id="UP000271974">
    <property type="component" value="Unassembled WGS sequence"/>
</dbReference>
<dbReference type="GO" id="GO:0035869">
    <property type="term" value="C:ciliary transition zone"/>
    <property type="evidence" value="ECO:0007669"/>
    <property type="project" value="TreeGrafter"/>
</dbReference>
<feature type="transmembrane region" description="Helical" evidence="5">
    <location>
        <begin position="97"/>
        <end position="121"/>
    </location>
</feature>
<dbReference type="EMBL" id="RQTK01000005">
    <property type="protein sequence ID" value="RUS91846.1"/>
    <property type="molecule type" value="Genomic_DNA"/>
</dbReference>
<name>A0A433UDG8_ELYCH</name>
<dbReference type="GO" id="GO:1905515">
    <property type="term" value="P:non-motile cilium assembly"/>
    <property type="evidence" value="ECO:0007669"/>
    <property type="project" value="TreeGrafter"/>
</dbReference>
<dbReference type="GO" id="GO:0016020">
    <property type="term" value="C:membrane"/>
    <property type="evidence" value="ECO:0007669"/>
    <property type="project" value="UniProtKB-SubCell"/>
</dbReference>
<gene>
    <name evidence="6" type="ORF">EGW08_000417</name>
</gene>
<keyword evidence="4 5" id="KW-0472">Membrane</keyword>
<evidence type="ECO:0000256" key="5">
    <source>
        <dbReference type="SAM" id="Phobius"/>
    </source>
</evidence>
<evidence type="ECO:0000313" key="6">
    <source>
        <dbReference type="EMBL" id="RUS91846.1"/>
    </source>
</evidence>
<dbReference type="Pfam" id="PF09799">
    <property type="entry name" value="Transmemb_17"/>
    <property type="match status" value="1"/>
</dbReference>
<evidence type="ECO:0000256" key="4">
    <source>
        <dbReference type="ARBA" id="ARBA00023136"/>
    </source>
</evidence>
<evidence type="ECO:0008006" key="8">
    <source>
        <dbReference type="Google" id="ProtNLM"/>
    </source>
</evidence>
<reference evidence="6 7" key="1">
    <citation type="submission" date="2019-01" db="EMBL/GenBank/DDBJ databases">
        <title>A draft genome assembly of the solar-powered sea slug Elysia chlorotica.</title>
        <authorList>
            <person name="Cai H."/>
            <person name="Li Q."/>
            <person name="Fang X."/>
            <person name="Li J."/>
            <person name="Curtis N.E."/>
            <person name="Altenburger A."/>
            <person name="Shibata T."/>
            <person name="Feng M."/>
            <person name="Maeda T."/>
            <person name="Schwartz J.A."/>
            <person name="Shigenobu S."/>
            <person name="Lundholm N."/>
            <person name="Nishiyama T."/>
            <person name="Yang H."/>
            <person name="Hasebe M."/>
            <person name="Li S."/>
            <person name="Pierce S.K."/>
            <person name="Wang J."/>
        </authorList>
    </citation>
    <scope>NUCLEOTIDE SEQUENCE [LARGE SCALE GENOMIC DNA]</scope>
    <source>
        <strain evidence="6">EC2010</strain>
        <tissue evidence="6">Whole organism of an adult</tissue>
    </source>
</reference>